<protein>
    <submittedName>
        <fullName evidence="2">Uncharacterized protein</fullName>
    </submittedName>
</protein>
<dbReference type="EMBL" id="GBRH01159165">
    <property type="protein sequence ID" value="JAE38731.1"/>
    <property type="molecule type" value="Transcribed_RNA"/>
</dbReference>
<sequence>MHTGYKDPSTARLPQTATSLLCFR</sequence>
<reference evidence="2" key="2">
    <citation type="journal article" date="2015" name="Data Brief">
        <title>Shoot transcriptome of the giant reed, Arundo donax.</title>
        <authorList>
            <person name="Barrero R.A."/>
            <person name="Guerrero F.D."/>
            <person name="Moolhuijzen P."/>
            <person name="Goolsby J.A."/>
            <person name="Tidwell J."/>
            <person name="Bellgard S.E."/>
            <person name="Bellgard M.I."/>
        </authorList>
    </citation>
    <scope>NUCLEOTIDE SEQUENCE</scope>
    <source>
        <tissue evidence="2">Shoot tissue taken approximately 20 cm above the soil surface</tissue>
    </source>
</reference>
<feature type="compositionally biased region" description="Polar residues" evidence="1">
    <location>
        <begin position="12"/>
        <end position="24"/>
    </location>
</feature>
<dbReference type="AlphaFoldDB" id="A0A0A9HV39"/>
<organism evidence="2">
    <name type="scientific">Arundo donax</name>
    <name type="common">Giant reed</name>
    <name type="synonym">Donax arundinaceus</name>
    <dbReference type="NCBI Taxonomy" id="35708"/>
    <lineage>
        <taxon>Eukaryota</taxon>
        <taxon>Viridiplantae</taxon>
        <taxon>Streptophyta</taxon>
        <taxon>Embryophyta</taxon>
        <taxon>Tracheophyta</taxon>
        <taxon>Spermatophyta</taxon>
        <taxon>Magnoliopsida</taxon>
        <taxon>Liliopsida</taxon>
        <taxon>Poales</taxon>
        <taxon>Poaceae</taxon>
        <taxon>PACMAD clade</taxon>
        <taxon>Arundinoideae</taxon>
        <taxon>Arundineae</taxon>
        <taxon>Arundo</taxon>
    </lineage>
</organism>
<feature type="region of interest" description="Disordered" evidence="1">
    <location>
        <begin position="1"/>
        <end position="24"/>
    </location>
</feature>
<name>A0A0A9HV39_ARUDO</name>
<reference evidence="2" key="1">
    <citation type="submission" date="2014-09" db="EMBL/GenBank/DDBJ databases">
        <authorList>
            <person name="Magalhaes I.L.F."/>
            <person name="Oliveira U."/>
            <person name="Santos F.R."/>
            <person name="Vidigal T.H.D.A."/>
            <person name="Brescovit A.D."/>
            <person name="Santos A.J."/>
        </authorList>
    </citation>
    <scope>NUCLEOTIDE SEQUENCE</scope>
    <source>
        <tissue evidence="2">Shoot tissue taken approximately 20 cm above the soil surface</tissue>
    </source>
</reference>
<evidence type="ECO:0000313" key="2">
    <source>
        <dbReference type="EMBL" id="JAE38731.1"/>
    </source>
</evidence>
<accession>A0A0A9HV39</accession>
<evidence type="ECO:0000256" key="1">
    <source>
        <dbReference type="SAM" id="MobiDB-lite"/>
    </source>
</evidence>
<proteinExistence type="predicted"/>